<dbReference type="InterPro" id="IPR034733">
    <property type="entry name" value="AcCoA_carboxyl_beta"/>
</dbReference>
<proteinExistence type="predicted"/>
<feature type="domain" description="CoA carboxyltransferase C-terminal" evidence="2">
    <location>
        <begin position="204"/>
        <end position="441"/>
    </location>
</feature>
<dbReference type="GO" id="GO:0016740">
    <property type="term" value="F:transferase activity"/>
    <property type="evidence" value="ECO:0007669"/>
    <property type="project" value="UniProtKB-KW"/>
</dbReference>
<organism evidence="3 4">
    <name type="scientific">Kribbella aluminosa</name>
    <dbReference type="NCBI Taxonomy" id="416017"/>
    <lineage>
        <taxon>Bacteria</taxon>
        <taxon>Bacillati</taxon>
        <taxon>Actinomycetota</taxon>
        <taxon>Actinomycetes</taxon>
        <taxon>Propionibacteriales</taxon>
        <taxon>Kribbellaceae</taxon>
        <taxon>Kribbella</taxon>
    </lineage>
</organism>
<keyword evidence="3" id="KW-0808">Transferase</keyword>
<dbReference type="InterPro" id="IPR011763">
    <property type="entry name" value="COA_CT_C"/>
</dbReference>
<dbReference type="GO" id="GO:0004658">
    <property type="term" value="F:propionyl-CoA carboxylase activity"/>
    <property type="evidence" value="ECO:0007669"/>
    <property type="project" value="UniProtKB-EC"/>
</dbReference>
<protein>
    <submittedName>
        <fullName evidence="3">Acetyl-CoA/propionyl-CoA carboxylase carboxyl transferase subunit</fullName>
        <ecNumber evidence="3">6.4.1.2</ecNumber>
        <ecNumber evidence="3">6.4.1.3</ecNumber>
    </submittedName>
</protein>
<feature type="domain" description="CoA carboxyltransferase N-terminal" evidence="1">
    <location>
        <begin position="1"/>
        <end position="206"/>
    </location>
</feature>
<evidence type="ECO:0000259" key="1">
    <source>
        <dbReference type="PROSITE" id="PS50980"/>
    </source>
</evidence>
<dbReference type="EC" id="6.4.1.3" evidence="3"/>
<sequence>MTRLTNLVDPGTLELITPDNLSGMVAARGRIAGAAVVAFCSDATVMGGAMGDEGCDVVVKAYEVARAEQVPIIGLWHSGGARLAEGVLSLHAVGKIFYAMTQASGKIPQLSVVLGPAAGGAAYGPALTDIVILGPEGRIFVTGPDVVRSVTGEDVDMLRLGGPEPHGRRSGVVHITTDSEADALEQARRLTDLLANQGSMSTDIPDTDLSGFLPESAKRAYDVHPLVGGVLDSDAGPSGVELHQRWAPNIVTTLGRLGGRTVGVIANNPLRLGGCLDALSAEKASRFVRMCDAFGVPLVVLVDVPGYLPGVGQEWDGVVRRGAKLLHAFAEAVVPRVTLVTRKTYGGAYIAMNARSLGATRVFAWPRAEVAVMGAVAAVRVLHRRKLAEVDPELRPQVEAELAAEHEKIAGGIDRAREIGVVDEVVEPARTRTALATALAKAEANGPVRGAHGNIPL</sequence>
<evidence type="ECO:0000259" key="2">
    <source>
        <dbReference type="PROSITE" id="PS50989"/>
    </source>
</evidence>
<dbReference type="PANTHER" id="PTHR43842">
    <property type="entry name" value="PROPIONYL-COA CARBOXYLASE BETA CHAIN"/>
    <property type="match status" value="1"/>
</dbReference>
<comment type="caution">
    <text evidence="3">The sequence shown here is derived from an EMBL/GenBank/DDBJ whole genome shotgun (WGS) entry which is preliminary data.</text>
</comment>
<dbReference type="PROSITE" id="PS50980">
    <property type="entry name" value="COA_CT_NTER"/>
    <property type="match status" value="1"/>
</dbReference>
<keyword evidence="4" id="KW-1185">Reference proteome</keyword>
<dbReference type="Proteomes" id="UP000755585">
    <property type="component" value="Unassembled WGS sequence"/>
</dbReference>
<dbReference type="SUPFAM" id="SSF52096">
    <property type="entry name" value="ClpP/crotonase"/>
    <property type="match status" value="2"/>
</dbReference>
<reference evidence="3 4" key="1">
    <citation type="submission" date="2021-03" db="EMBL/GenBank/DDBJ databases">
        <title>Sequencing the genomes of 1000 actinobacteria strains.</title>
        <authorList>
            <person name="Klenk H.-P."/>
        </authorList>
    </citation>
    <scope>NUCLEOTIDE SEQUENCE [LARGE SCALE GENOMIC DNA]</scope>
    <source>
        <strain evidence="3 4">DSM 18824</strain>
    </source>
</reference>
<dbReference type="PANTHER" id="PTHR43842:SF2">
    <property type="entry name" value="PROPIONYL-COA CARBOXYLASE BETA CHAIN, MITOCHONDRIAL"/>
    <property type="match status" value="1"/>
</dbReference>
<evidence type="ECO:0000313" key="3">
    <source>
        <dbReference type="EMBL" id="MBP2356677.1"/>
    </source>
</evidence>
<accession>A0ABS4UYG4</accession>
<evidence type="ECO:0000313" key="4">
    <source>
        <dbReference type="Proteomes" id="UP000755585"/>
    </source>
</evidence>
<dbReference type="GO" id="GO:0003989">
    <property type="term" value="F:acetyl-CoA carboxylase activity"/>
    <property type="evidence" value="ECO:0007669"/>
    <property type="project" value="UniProtKB-EC"/>
</dbReference>
<name>A0ABS4UYG4_9ACTN</name>
<dbReference type="Gene3D" id="3.90.226.10">
    <property type="entry name" value="2-enoyl-CoA Hydratase, Chain A, domain 1"/>
    <property type="match status" value="2"/>
</dbReference>
<keyword evidence="3" id="KW-0436">Ligase</keyword>
<gene>
    <name evidence="3" type="ORF">JOF29_007787</name>
</gene>
<dbReference type="InterPro" id="IPR029045">
    <property type="entry name" value="ClpP/crotonase-like_dom_sf"/>
</dbReference>
<dbReference type="Pfam" id="PF01039">
    <property type="entry name" value="Carboxyl_trans"/>
    <property type="match status" value="1"/>
</dbReference>
<dbReference type="EC" id="6.4.1.2" evidence="3"/>
<dbReference type="EMBL" id="JAGINT010000002">
    <property type="protein sequence ID" value="MBP2356677.1"/>
    <property type="molecule type" value="Genomic_DNA"/>
</dbReference>
<dbReference type="PROSITE" id="PS50989">
    <property type="entry name" value="COA_CT_CTER"/>
    <property type="match status" value="1"/>
</dbReference>
<dbReference type="InterPro" id="IPR011762">
    <property type="entry name" value="COA_CT_N"/>
</dbReference>
<dbReference type="InterPro" id="IPR051047">
    <property type="entry name" value="AccD/PCCB"/>
</dbReference>